<dbReference type="Gene3D" id="2.160.10.10">
    <property type="entry name" value="Hexapeptide repeat proteins"/>
    <property type="match status" value="1"/>
</dbReference>
<evidence type="ECO:0000313" key="1">
    <source>
        <dbReference type="EMBL" id="MEA0971571.1"/>
    </source>
</evidence>
<dbReference type="InterPro" id="IPR050484">
    <property type="entry name" value="Transf_Hexapept/Carb_Anhydrase"/>
</dbReference>
<dbReference type="PANTHER" id="PTHR13061">
    <property type="entry name" value="DYNACTIN SUBUNIT P25"/>
    <property type="match status" value="1"/>
</dbReference>
<dbReference type="CDD" id="cd04645">
    <property type="entry name" value="LbH_gamma_CA_like"/>
    <property type="match status" value="1"/>
</dbReference>
<dbReference type="Pfam" id="PF00132">
    <property type="entry name" value="Hexapep"/>
    <property type="match status" value="1"/>
</dbReference>
<name>A0ABU5NEI7_9RICK</name>
<evidence type="ECO:0000313" key="2">
    <source>
        <dbReference type="Proteomes" id="UP001291687"/>
    </source>
</evidence>
<keyword evidence="2" id="KW-1185">Reference proteome</keyword>
<proteinExistence type="predicted"/>
<accession>A0ABU5NEI7</accession>
<protein>
    <submittedName>
        <fullName evidence="1">Gamma carbonic anhydrase family protein</fullName>
    </submittedName>
</protein>
<dbReference type="Proteomes" id="UP001291687">
    <property type="component" value="Unassembled WGS sequence"/>
</dbReference>
<organism evidence="1 2">
    <name type="scientific">Candidatus Megaera venefica</name>
    <dbReference type="NCBI Taxonomy" id="2055910"/>
    <lineage>
        <taxon>Bacteria</taxon>
        <taxon>Pseudomonadati</taxon>
        <taxon>Pseudomonadota</taxon>
        <taxon>Alphaproteobacteria</taxon>
        <taxon>Rickettsiales</taxon>
        <taxon>Rickettsiaceae</taxon>
        <taxon>Candidatus Megaera</taxon>
    </lineage>
</organism>
<dbReference type="InterPro" id="IPR011004">
    <property type="entry name" value="Trimer_LpxA-like_sf"/>
</dbReference>
<gene>
    <name evidence="1" type="ORF">Megvenef_01553</name>
</gene>
<sequence>MGYKLVDYKNLSPNIHETVYLADGVVIAGDVTIQEYANIWFNSVIRGDVAKVTIGKNTNIQDGTVIHTSRFDGPTHIGSNITIGHMALIHACSIEDNAFIGMQSTVMDKSIVEEYGFLGAGSLLSPGKIVRKNEMWIGRPAKFVRMITDQEREFMQGNLQNYLDLAKAYKK</sequence>
<dbReference type="EMBL" id="JARJFB010000178">
    <property type="protein sequence ID" value="MEA0971571.1"/>
    <property type="molecule type" value="Genomic_DNA"/>
</dbReference>
<dbReference type="RefSeq" id="WP_322777482.1">
    <property type="nucleotide sequence ID" value="NZ_JARJFB010000178.1"/>
</dbReference>
<comment type="caution">
    <text evidence="1">The sequence shown here is derived from an EMBL/GenBank/DDBJ whole genome shotgun (WGS) entry which is preliminary data.</text>
</comment>
<dbReference type="InterPro" id="IPR001451">
    <property type="entry name" value="Hexapep"/>
</dbReference>
<dbReference type="InterPro" id="IPR047324">
    <property type="entry name" value="LbH_gamma_CA-like"/>
</dbReference>
<reference evidence="1 2" key="1">
    <citation type="submission" date="2023-03" db="EMBL/GenBank/DDBJ databases">
        <title>Host association and intracellularity evolved multiple times independently in the Rickettsiales.</title>
        <authorList>
            <person name="Castelli M."/>
            <person name="Nardi T."/>
            <person name="Gammuto L."/>
            <person name="Bellinzona G."/>
            <person name="Sabaneyeva E."/>
            <person name="Potekhin A."/>
            <person name="Serra V."/>
            <person name="Petroni G."/>
            <person name="Sassera D."/>
        </authorList>
    </citation>
    <scope>NUCLEOTIDE SEQUENCE [LARGE SCALE GENOMIC DNA]</scope>
    <source>
        <strain evidence="1 2">Sr 2-6</strain>
    </source>
</reference>
<dbReference type="PANTHER" id="PTHR13061:SF29">
    <property type="entry name" value="GAMMA CARBONIC ANHYDRASE-LIKE 1, MITOCHONDRIAL-RELATED"/>
    <property type="match status" value="1"/>
</dbReference>
<dbReference type="SUPFAM" id="SSF51161">
    <property type="entry name" value="Trimeric LpxA-like enzymes"/>
    <property type="match status" value="1"/>
</dbReference>